<dbReference type="CDD" id="cd00200">
    <property type="entry name" value="WD40"/>
    <property type="match status" value="1"/>
</dbReference>
<keyword evidence="3" id="KW-0833">Ubl conjugation pathway</keyword>
<dbReference type="PROSITE" id="PS50294">
    <property type="entry name" value="WD_REPEATS_REGION"/>
    <property type="match status" value="2"/>
</dbReference>
<name>A0A1X7VL60_AMPQE</name>
<sequence length="939" mass="106056">MSSISSFLGSKSFLESSTLSSDIFGTDASLRMSLEVKQYIKKISNWYKGWHRWQRRIVICRMVEHCSTPHLQILSTSLEPVLHLDFANSLNPLMAALHQEGSHLFKIQRAAVIRDSADVKKQRPKPPIQEKTKEMIMGSSRKMALSRLTPKKEKPAPPHVKAGEAMFNKEMNSTGARKVKEKQQTQVFFPALPLSHTKHKPSPASSDKGHHFTSLPPIERKFNSVPNITVVNSRHGGKIKPARHHPRAITLQHTKDLSSQQEHWIYQKKRLEAFKLQLNMISEWMTESGHQDISYLLLELIKLCDEELLGYLVQCVYQKLQAHIGLNSFPDHILLKIFSFLDAPNLCKCALVCHRWYNLTSKQELWRGQVAALGYRENIGNLVRSIEAVRNYIDGSTPRPRVVIDWKRAYRDLLKLMSRIKTIVINKTMAVLEQEKEKKEEMILRSLTPAQLRATMTLREMLEIARFASGVSGKSSREILLSAPESTITQWRREKRERLEMEAKLSFSAIVAGNKSIESSATDKDIRVTCTTTTLSDESYYYDTYDPGKMSPVLTQRNSKKKIPLNVIPLVECATDIRPTVPSLPNPDGIESLILAGYLSPKDRPRPGRVKGLSFVDRIAPLGTSVLCVQCDERKIVAGCADRLIRIYDIRSGRFVALLEGHTGSVQCVQFDENKIVSGSWDTNCIVWDAIHFVALKTLGGHTDCVSCLQFHETILVTGSHDQTLKIWDTPSWLCLRTISNAHSQPITCLFFNGLTIISGSEDSNVNFWNVHTAENLGSLEHYNGVTSLKLSKLLLVTACIDGMIYLWNVTTHGLLMQWSLESDIIIVDICVDRGKVYAAASDGVIHEWDIATGACVRMLKGHCRPLTALWVGNYKIVSAAEDQSLCVWQPEKPPVQGEEGIEKFYSFVPVKTVMFCLYCKACIQRYLNFSSEVVLLVQ</sequence>
<dbReference type="SMART" id="SM00320">
    <property type="entry name" value="WD40"/>
    <property type="match status" value="7"/>
</dbReference>
<dbReference type="eggNOG" id="KOG0274">
    <property type="taxonomic scope" value="Eukaryota"/>
</dbReference>
<evidence type="ECO:0000256" key="3">
    <source>
        <dbReference type="ARBA" id="ARBA00022786"/>
    </source>
</evidence>
<reference evidence="6" key="1">
    <citation type="submission" date="2017-05" db="UniProtKB">
        <authorList>
            <consortium name="EnsemblMetazoa"/>
        </authorList>
    </citation>
    <scope>IDENTIFICATION</scope>
</reference>
<evidence type="ECO:0000256" key="4">
    <source>
        <dbReference type="PROSITE-ProRule" id="PRU00221"/>
    </source>
</evidence>
<dbReference type="InterPro" id="IPR051075">
    <property type="entry name" value="SCF_subunit_WD-repeat"/>
</dbReference>
<dbReference type="InterPro" id="IPR019775">
    <property type="entry name" value="WD40_repeat_CS"/>
</dbReference>
<dbReference type="PROSITE" id="PS50082">
    <property type="entry name" value="WD_REPEATS_2"/>
    <property type="match status" value="4"/>
</dbReference>
<keyword evidence="2" id="KW-0677">Repeat</keyword>
<evidence type="ECO:0000256" key="1">
    <source>
        <dbReference type="ARBA" id="ARBA00022574"/>
    </source>
</evidence>
<evidence type="ECO:0000313" key="6">
    <source>
        <dbReference type="EnsemblMetazoa" id="Aqu2.1.40792_001"/>
    </source>
</evidence>
<dbReference type="InterPro" id="IPR015943">
    <property type="entry name" value="WD40/YVTN_repeat-like_dom_sf"/>
</dbReference>
<dbReference type="PANTHER" id="PTHR19872">
    <property type="entry name" value="UBIQUITIN LIGASE SPECIFICITY FACTOR/HREP PROTEIN"/>
    <property type="match status" value="1"/>
</dbReference>
<evidence type="ECO:0000256" key="2">
    <source>
        <dbReference type="ARBA" id="ARBA00022737"/>
    </source>
</evidence>
<dbReference type="EnsemblMetazoa" id="Aqu2.1.40792_001">
    <property type="protein sequence ID" value="Aqu2.1.40792_001"/>
    <property type="gene ID" value="Aqu2.1.40792"/>
</dbReference>
<feature type="repeat" description="WD" evidence="4">
    <location>
        <begin position="699"/>
        <end position="729"/>
    </location>
</feature>
<dbReference type="SMART" id="SM00256">
    <property type="entry name" value="FBOX"/>
    <property type="match status" value="1"/>
</dbReference>
<dbReference type="InterPro" id="IPR020472">
    <property type="entry name" value="WD40_PAC1"/>
</dbReference>
<dbReference type="PROSITE" id="PS50181">
    <property type="entry name" value="FBOX"/>
    <property type="match status" value="1"/>
</dbReference>
<feature type="repeat" description="WD" evidence="4">
    <location>
        <begin position="740"/>
        <end position="779"/>
    </location>
</feature>
<dbReference type="Gene3D" id="2.130.10.10">
    <property type="entry name" value="YVTN repeat-like/Quinoprotein amine dehydrogenase"/>
    <property type="match status" value="1"/>
</dbReference>
<dbReference type="InterPro" id="IPR036322">
    <property type="entry name" value="WD40_repeat_dom_sf"/>
</dbReference>
<feature type="repeat" description="WD" evidence="4">
    <location>
        <begin position="659"/>
        <end position="689"/>
    </location>
</feature>
<dbReference type="InterPro" id="IPR001680">
    <property type="entry name" value="WD40_rpt"/>
</dbReference>
<feature type="domain" description="F-box" evidence="5">
    <location>
        <begin position="323"/>
        <end position="369"/>
    </location>
</feature>
<dbReference type="OrthoDB" id="190105at2759"/>
<dbReference type="Pfam" id="PF12937">
    <property type="entry name" value="F-box-like"/>
    <property type="match status" value="1"/>
</dbReference>
<dbReference type="PRINTS" id="PR00320">
    <property type="entry name" value="GPROTEINBRPT"/>
</dbReference>
<dbReference type="Pfam" id="PF00400">
    <property type="entry name" value="WD40"/>
    <property type="match status" value="5"/>
</dbReference>
<evidence type="ECO:0000259" key="5">
    <source>
        <dbReference type="PROSITE" id="PS50181"/>
    </source>
</evidence>
<proteinExistence type="predicted"/>
<dbReference type="STRING" id="400682.A0A1X7VL60"/>
<dbReference type="InterPro" id="IPR001810">
    <property type="entry name" value="F-box_dom"/>
</dbReference>
<dbReference type="PROSITE" id="PS00678">
    <property type="entry name" value="WD_REPEATS_1"/>
    <property type="match status" value="2"/>
</dbReference>
<dbReference type="Gene3D" id="1.20.1280.50">
    <property type="match status" value="1"/>
</dbReference>
<feature type="repeat" description="WD" evidence="4">
    <location>
        <begin position="779"/>
        <end position="818"/>
    </location>
</feature>
<keyword evidence="1 4" id="KW-0853">WD repeat</keyword>
<dbReference type="SUPFAM" id="SSF81383">
    <property type="entry name" value="F-box domain"/>
    <property type="match status" value="1"/>
</dbReference>
<dbReference type="InParanoid" id="A0A1X7VL60"/>
<dbReference type="PANTHER" id="PTHR19872:SF9">
    <property type="entry name" value="UBIQUITIN-BINDING SDF UBIQUITIN LIGASE COMPLEX SUBUNIT"/>
    <property type="match status" value="1"/>
</dbReference>
<dbReference type="SUPFAM" id="SSF50978">
    <property type="entry name" value="WD40 repeat-like"/>
    <property type="match status" value="1"/>
</dbReference>
<protein>
    <recommendedName>
        <fullName evidence="5">F-box domain-containing protein</fullName>
    </recommendedName>
</protein>
<accession>A0A1X7VL60</accession>
<organism evidence="6">
    <name type="scientific">Amphimedon queenslandica</name>
    <name type="common">Sponge</name>
    <dbReference type="NCBI Taxonomy" id="400682"/>
    <lineage>
        <taxon>Eukaryota</taxon>
        <taxon>Metazoa</taxon>
        <taxon>Porifera</taxon>
        <taxon>Demospongiae</taxon>
        <taxon>Heteroscleromorpha</taxon>
        <taxon>Haplosclerida</taxon>
        <taxon>Niphatidae</taxon>
        <taxon>Amphimedon</taxon>
    </lineage>
</organism>
<dbReference type="AlphaFoldDB" id="A0A1X7VL60"/>
<dbReference type="InterPro" id="IPR036047">
    <property type="entry name" value="F-box-like_dom_sf"/>
</dbReference>